<name>A0A1T5JJG7_9BACT</name>
<evidence type="ECO:0000313" key="2">
    <source>
        <dbReference type="EMBL" id="SKC51496.1"/>
    </source>
</evidence>
<proteinExistence type="predicted"/>
<feature type="coiled-coil region" evidence="1">
    <location>
        <begin position="74"/>
        <end position="192"/>
    </location>
</feature>
<keyword evidence="1" id="KW-0175">Coiled coil</keyword>
<organism evidence="2 3">
    <name type="scientific">Ohtaekwangia koreensis</name>
    <dbReference type="NCBI Taxonomy" id="688867"/>
    <lineage>
        <taxon>Bacteria</taxon>
        <taxon>Pseudomonadati</taxon>
        <taxon>Bacteroidota</taxon>
        <taxon>Cytophagia</taxon>
        <taxon>Cytophagales</taxon>
        <taxon>Fulvivirgaceae</taxon>
        <taxon>Ohtaekwangia</taxon>
    </lineage>
</organism>
<keyword evidence="3" id="KW-1185">Reference proteome</keyword>
<dbReference type="EMBL" id="FUZU01000001">
    <property type="protein sequence ID" value="SKC51496.1"/>
    <property type="molecule type" value="Genomic_DNA"/>
</dbReference>
<evidence type="ECO:0000313" key="3">
    <source>
        <dbReference type="Proteomes" id="UP000190961"/>
    </source>
</evidence>
<protein>
    <submittedName>
        <fullName evidence="2">Uncharacterized protein</fullName>
    </submittedName>
</protein>
<sequence length="249" mass="27933">MIKRIVFALPVIGMLWSCGTKEKEQLRAQVDSLRTELQMSQQTAATLEEVGSLIDSIDASRQLLRTDVVEGTSYKDYKSRLQAINRHIRDTEAKIAELEKSVKTSKNSSAGYNATIKRLKNDLEVSTQQIASLQTEVEKMRGENQQLAMTVSQKDSTLAEREGMIKMREQDVANLENKVVEINAQANKTQADMYYAQAAALETAAARTKFAPKKKKETQREALELYKLSLSLGKTEAQTKIEELEKAIS</sequence>
<dbReference type="AlphaFoldDB" id="A0A1T5JJG7"/>
<reference evidence="2 3" key="1">
    <citation type="submission" date="2017-02" db="EMBL/GenBank/DDBJ databases">
        <authorList>
            <person name="Peterson S.W."/>
        </authorList>
    </citation>
    <scope>NUCLEOTIDE SEQUENCE [LARGE SCALE GENOMIC DNA]</scope>
    <source>
        <strain evidence="2 3">DSM 25262</strain>
    </source>
</reference>
<dbReference type="Gene3D" id="1.20.5.170">
    <property type="match status" value="1"/>
</dbReference>
<accession>A0A1T5JJG7</accession>
<gene>
    <name evidence="2" type="ORF">SAMN05660236_1157</name>
</gene>
<feature type="coiled-coil region" evidence="1">
    <location>
        <begin position="23"/>
        <end position="50"/>
    </location>
</feature>
<dbReference type="Proteomes" id="UP000190961">
    <property type="component" value="Unassembled WGS sequence"/>
</dbReference>
<dbReference type="RefSeq" id="WP_079685716.1">
    <property type="nucleotide sequence ID" value="NZ_FUZU01000001.1"/>
</dbReference>
<dbReference type="STRING" id="688867.SAMN05660236_1157"/>
<evidence type="ECO:0000256" key="1">
    <source>
        <dbReference type="SAM" id="Coils"/>
    </source>
</evidence>
<dbReference type="OrthoDB" id="977623at2"/>